<dbReference type="EMBL" id="VTYF01000015">
    <property type="protein sequence ID" value="NOI11201.1"/>
    <property type="molecule type" value="Genomic_DNA"/>
</dbReference>
<dbReference type="AlphaFoldDB" id="A0A7Y4F002"/>
<dbReference type="RefSeq" id="WP_029792809.1">
    <property type="nucleotide sequence ID" value="NZ_JAGDLQ010000012.1"/>
</dbReference>
<sequence>MTKIKGVFLDRPVEFTPYINSGCSSRPINEGHTYILEAKFVEPFINELDELNQLALIKETLQSLCVKTDGTYLLTAFPELVTFKSVALRMKSVPNDLMAALIKWEALGANEVNIDFVQNLSEPTHDEPMTPELQAAIIDVLKRHH</sequence>
<evidence type="ECO:0000313" key="1">
    <source>
        <dbReference type="EMBL" id="NOI11201.1"/>
    </source>
</evidence>
<organism evidence="1 2">
    <name type="scientific">Vibrio alginolyticus</name>
    <dbReference type="NCBI Taxonomy" id="663"/>
    <lineage>
        <taxon>Bacteria</taxon>
        <taxon>Pseudomonadati</taxon>
        <taxon>Pseudomonadota</taxon>
        <taxon>Gammaproteobacteria</taxon>
        <taxon>Vibrionales</taxon>
        <taxon>Vibrionaceae</taxon>
        <taxon>Vibrio</taxon>
    </lineage>
</organism>
<protein>
    <submittedName>
        <fullName evidence="1">Uncharacterized protein</fullName>
    </submittedName>
</protein>
<evidence type="ECO:0000313" key="2">
    <source>
        <dbReference type="Proteomes" id="UP000532247"/>
    </source>
</evidence>
<dbReference type="Proteomes" id="UP000532247">
    <property type="component" value="Unassembled WGS sequence"/>
</dbReference>
<reference evidence="1 2" key="1">
    <citation type="submission" date="2019-09" db="EMBL/GenBank/DDBJ databases">
        <title>Draft genome sequencing and comparative genomics of hatchery-associated Vibrios.</title>
        <authorList>
            <person name="Kehlet-Delgado H."/>
            <person name="Mueller R.S."/>
        </authorList>
    </citation>
    <scope>NUCLEOTIDE SEQUENCE [LARGE SCALE GENOMIC DNA]</scope>
    <source>
        <strain evidence="1 2">081416A</strain>
    </source>
</reference>
<proteinExistence type="predicted"/>
<comment type="caution">
    <text evidence="1">The sequence shown here is derived from an EMBL/GenBank/DDBJ whole genome shotgun (WGS) entry which is preliminary data.</text>
</comment>
<gene>
    <name evidence="1" type="ORF">F0254_20410</name>
</gene>
<accession>A0A7Y4F002</accession>
<name>A0A7Y4F002_VIBAL</name>